<dbReference type="Proteomes" id="UP000077755">
    <property type="component" value="Chromosome 5"/>
</dbReference>
<reference evidence="1" key="2">
    <citation type="submission" date="2022-03" db="EMBL/GenBank/DDBJ databases">
        <title>Draft title - Genomic analysis of global carrot germplasm unveils the trajectory of domestication and the origin of high carotenoid orange carrot.</title>
        <authorList>
            <person name="Iorizzo M."/>
            <person name="Ellison S."/>
            <person name="Senalik D."/>
            <person name="Macko-Podgorni A."/>
            <person name="Grzebelus D."/>
            <person name="Bostan H."/>
            <person name="Rolling W."/>
            <person name="Curaba J."/>
            <person name="Simon P."/>
        </authorList>
    </citation>
    <scope>NUCLEOTIDE SEQUENCE</scope>
    <source>
        <tissue evidence="1">Leaf</tissue>
    </source>
</reference>
<dbReference type="AlphaFoldDB" id="A0A164XQV1"/>
<organism evidence="1 2">
    <name type="scientific">Daucus carota subsp. sativus</name>
    <name type="common">Carrot</name>
    <dbReference type="NCBI Taxonomy" id="79200"/>
    <lineage>
        <taxon>Eukaryota</taxon>
        <taxon>Viridiplantae</taxon>
        <taxon>Streptophyta</taxon>
        <taxon>Embryophyta</taxon>
        <taxon>Tracheophyta</taxon>
        <taxon>Spermatophyta</taxon>
        <taxon>Magnoliopsida</taxon>
        <taxon>eudicotyledons</taxon>
        <taxon>Gunneridae</taxon>
        <taxon>Pentapetalae</taxon>
        <taxon>asterids</taxon>
        <taxon>campanulids</taxon>
        <taxon>Apiales</taxon>
        <taxon>Apiaceae</taxon>
        <taxon>Apioideae</taxon>
        <taxon>Scandiceae</taxon>
        <taxon>Daucinae</taxon>
        <taxon>Daucus</taxon>
        <taxon>Daucus sect. Daucus</taxon>
    </lineage>
</organism>
<dbReference type="Gramene" id="KZM93487">
    <property type="protein sequence ID" value="KZM93487"/>
    <property type="gene ID" value="DCAR_016732"/>
</dbReference>
<name>A0A164XQV1_DAUCS</name>
<proteinExistence type="predicted"/>
<accession>A0A164XQV1</accession>
<reference evidence="1" key="1">
    <citation type="journal article" date="2016" name="Nat. Genet.">
        <title>A high-quality carrot genome assembly provides new insights into carotenoid accumulation and asterid genome evolution.</title>
        <authorList>
            <person name="Iorizzo M."/>
            <person name="Ellison S."/>
            <person name="Senalik D."/>
            <person name="Zeng P."/>
            <person name="Satapoomin P."/>
            <person name="Huang J."/>
            <person name="Bowman M."/>
            <person name="Iovene M."/>
            <person name="Sanseverino W."/>
            <person name="Cavagnaro P."/>
            <person name="Yildiz M."/>
            <person name="Macko-Podgorni A."/>
            <person name="Moranska E."/>
            <person name="Grzebelus E."/>
            <person name="Grzebelus D."/>
            <person name="Ashrafi H."/>
            <person name="Zheng Z."/>
            <person name="Cheng S."/>
            <person name="Spooner D."/>
            <person name="Van Deynze A."/>
            <person name="Simon P."/>
        </authorList>
    </citation>
    <scope>NUCLEOTIDE SEQUENCE</scope>
    <source>
        <tissue evidence="1">Leaf</tissue>
    </source>
</reference>
<gene>
    <name evidence="1" type="ORF">DCAR_0519129</name>
</gene>
<protein>
    <submittedName>
        <fullName evidence="1">Uncharacterized protein</fullName>
    </submittedName>
</protein>
<evidence type="ECO:0000313" key="1">
    <source>
        <dbReference type="EMBL" id="WOG99773.1"/>
    </source>
</evidence>
<keyword evidence="2" id="KW-1185">Reference proteome</keyword>
<sequence>MKHNTEPDKGTNCTSQTEGDALRRPCVAGLMALQTSQKQLTSLTKDSANALRVHATEAEVTHRLSNAKEAASRPAALESHEDLAKKLHVMFFLVLGIWQ</sequence>
<evidence type="ECO:0000313" key="2">
    <source>
        <dbReference type="Proteomes" id="UP000077755"/>
    </source>
</evidence>
<dbReference type="EMBL" id="CP093347">
    <property type="protein sequence ID" value="WOG99773.1"/>
    <property type="molecule type" value="Genomic_DNA"/>
</dbReference>